<dbReference type="PANTHER" id="PTHR33362:SF2">
    <property type="entry name" value="TRAP TRANSPORTER LARGE PERMEASE PROTEIN"/>
    <property type="match status" value="1"/>
</dbReference>
<feature type="transmembrane region" description="Helical" evidence="7">
    <location>
        <begin position="137"/>
        <end position="158"/>
    </location>
</feature>
<keyword evidence="10" id="KW-1185">Reference proteome</keyword>
<sequence>MSIYAGLYFLVLLFLSVPVAHALFIAASAGMVTIGKSYMLGQTIISLYDPTQSFPMIAIPFFILAGDLMMSGRFGDYLIKFSKLVVGHLKGGLAQVSVLGSLLFGGVSGSAVADASALGNAIIPVQKKEGYPPGYPAAVNAASSTISVLIPPSIPLILYGLVAEVSIPKLFIAGILPGILLAVSIFLICFVINSRKDLPRSPLPGGFKTFRQDIFKAFPAMLMPVLIIVLARGGVVTPTEISVFAVAYALFVGIFIYRDLTVAIILRCILTSGMMTGVIMLVIMGSGVLQWILSAESVPENLSAWILSALQSKWLIIIAMNVLLIVIGTFLDLPAAVLLLAPIFIGVAGEIGLDPIQLGVMMVVNLAIGLYTPPVGTTLFVSISIERVSMGKAVMELLPFYLAAIVILALVSFVPAITSVLL</sequence>
<evidence type="ECO:0000256" key="4">
    <source>
        <dbReference type="ARBA" id="ARBA00022692"/>
    </source>
</evidence>
<dbReference type="InterPro" id="IPR004681">
    <property type="entry name" value="TRAP_DctM"/>
</dbReference>
<feature type="transmembrane region" description="Helical" evidence="7">
    <location>
        <begin position="170"/>
        <end position="193"/>
    </location>
</feature>
<dbReference type="InterPro" id="IPR010656">
    <property type="entry name" value="DctM"/>
</dbReference>
<feature type="transmembrane region" description="Helical" evidence="7">
    <location>
        <begin position="241"/>
        <end position="257"/>
    </location>
</feature>
<feature type="domain" description="TRAP C4-dicarboxylate transport system permease DctM subunit" evidence="8">
    <location>
        <begin position="8"/>
        <end position="417"/>
    </location>
</feature>
<keyword evidence="7" id="KW-0813">Transport</keyword>
<evidence type="ECO:0000313" key="9">
    <source>
        <dbReference type="EMBL" id="MCW2308971.1"/>
    </source>
</evidence>
<evidence type="ECO:0000256" key="7">
    <source>
        <dbReference type="RuleBase" id="RU369079"/>
    </source>
</evidence>
<dbReference type="Pfam" id="PF06808">
    <property type="entry name" value="DctM"/>
    <property type="match status" value="1"/>
</dbReference>
<dbReference type="NCBIfam" id="TIGR00786">
    <property type="entry name" value="dctM"/>
    <property type="match status" value="1"/>
</dbReference>
<feature type="transmembrane region" description="Helical" evidence="7">
    <location>
        <begin position="54"/>
        <end position="74"/>
    </location>
</feature>
<feature type="transmembrane region" description="Helical" evidence="7">
    <location>
        <begin position="397"/>
        <end position="417"/>
    </location>
</feature>
<feature type="transmembrane region" description="Helical" evidence="7">
    <location>
        <begin position="305"/>
        <end position="326"/>
    </location>
</feature>
<evidence type="ECO:0000313" key="10">
    <source>
        <dbReference type="Proteomes" id="UP001209755"/>
    </source>
</evidence>
<gene>
    <name evidence="9" type="ORF">M2319_003322</name>
</gene>
<keyword evidence="3 7" id="KW-0997">Cell inner membrane</keyword>
<comment type="subcellular location">
    <subcellularLocation>
        <location evidence="1 7">Cell inner membrane</location>
        <topology evidence="1 7">Multi-pass membrane protein</topology>
    </subcellularLocation>
</comment>
<comment type="caution">
    <text evidence="9">The sequence shown here is derived from an EMBL/GenBank/DDBJ whole genome shotgun (WGS) entry which is preliminary data.</text>
</comment>
<comment type="subunit">
    <text evidence="7">The complex comprises the extracytoplasmic solute receptor protein and the two transmembrane proteins.</text>
</comment>
<dbReference type="EMBL" id="JAOQNS010000010">
    <property type="protein sequence ID" value="MCW2308971.1"/>
    <property type="molecule type" value="Genomic_DNA"/>
</dbReference>
<dbReference type="PANTHER" id="PTHR33362">
    <property type="entry name" value="SIALIC ACID TRAP TRANSPORTER PERMEASE PROTEIN SIAT-RELATED"/>
    <property type="match status" value="1"/>
</dbReference>
<feature type="transmembrane region" description="Helical" evidence="7">
    <location>
        <begin position="214"/>
        <end position="235"/>
    </location>
</feature>
<dbReference type="PIRSF" id="PIRSF006066">
    <property type="entry name" value="HI0050"/>
    <property type="match status" value="1"/>
</dbReference>
<comment type="function">
    <text evidence="7">Part of the tripartite ATP-independent periplasmic (TRAP) transport system.</text>
</comment>
<reference evidence="10" key="1">
    <citation type="submission" date="2023-07" db="EMBL/GenBank/DDBJ databases">
        <title>Genome sequencing of Purple Non-Sulfur Bacteria from various extreme environments.</title>
        <authorList>
            <person name="Mayer M."/>
        </authorList>
    </citation>
    <scope>NUCLEOTIDE SEQUENCE [LARGE SCALE GENOMIC DNA]</scope>
    <source>
        <strain evidence="10">DSM 17935</strain>
    </source>
</reference>
<feature type="transmembrane region" description="Helical" evidence="7">
    <location>
        <begin position="7"/>
        <end position="34"/>
    </location>
</feature>
<protein>
    <recommendedName>
        <fullName evidence="7">TRAP transporter large permease protein</fullName>
    </recommendedName>
</protein>
<evidence type="ECO:0000256" key="1">
    <source>
        <dbReference type="ARBA" id="ARBA00004429"/>
    </source>
</evidence>
<feature type="transmembrane region" description="Helical" evidence="7">
    <location>
        <begin position="333"/>
        <end position="353"/>
    </location>
</feature>
<evidence type="ECO:0000259" key="8">
    <source>
        <dbReference type="Pfam" id="PF06808"/>
    </source>
</evidence>
<feature type="transmembrane region" description="Helical" evidence="7">
    <location>
        <begin position="359"/>
        <end position="385"/>
    </location>
</feature>
<accession>A0ABT3HFA9</accession>
<keyword evidence="4 7" id="KW-0812">Transmembrane</keyword>
<keyword evidence="5 7" id="KW-1133">Transmembrane helix</keyword>
<proteinExistence type="inferred from homology"/>
<dbReference type="RefSeq" id="WP_264602567.1">
    <property type="nucleotide sequence ID" value="NZ_JAOQNS010000010.1"/>
</dbReference>
<evidence type="ECO:0000256" key="6">
    <source>
        <dbReference type="ARBA" id="ARBA00023136"/>
    </source>
</evidence>
<keyword evidence="6 7" id="KW-0472">Membrane</keyword>
<dbReference type="Proteomes" id="UP001209755">
    <property type="component" value="Unassembled WGS sequence"/>
</dbReference>
<comment type="similarity">
    <text evidence="7">Belongs to the TRAP transporter large permease family.</text>
</comment>
<keyword evidence="2" id="KW-1003">Cell membrane</keyword>
<evidence type="ECO:0000256" key="3">
    <source>
        <dbReference type="ARBA" id="ARBA00022519"/>
    </source>
</evidence>
<organism evidence="9 10">
    <name type="scientific">Rhodobium gokarnense</name>
    <dbReference type="NCBI Taxonomy" id="364296"/>
    <lineage>
        <taxon>Bacteria</taxon>
        <taxon>Pseudomonadati</taxon>
        <taxon>Pseudomonadota</taxon>
        <taxon>Alphaproteobacteria</taxon>
        <taxon>Hyphomicrobiales</taxon>
        <taxon>Rhodobiaceae</taxon>
        <taxon>Rhodobium</taxon>
    </lineage>
</organism>
<evidence type="ECO:0000256" key="5">
    <source>
        <dbReference type="ARBA" id="ARBA00022989"/>
    </source>
</evidence>
<name>A0ABT3HFA9_9HYPH</name>
<evidence type="ECO:0000256" key="2">
    <source>
        <dbReference type="ARBA" id="ARBA00022475"/>
    </source>
</evidence>
<feature type="transmembrane region" description="Helical" evidence="7">
    <location>
        <begin position="269"/>
        <end position="293"/>
    </location>
</feature>